<dbReference type="EMBL" id="BMSJ01000014">
    <property type="protein sequence ID" value="GGR47669.1"/>
    <property type="molecule type" value="Genomic_DNA"/>
</dbReference>
<comment type="caution">
    <text evidence="1">The sequence shown here is derived from an EMBL/GenBank/DDBJ whole genome shotgun (WGS) entry which is preliminary data.</text>
</comment>
<protein>
    <submittedName>
        <fullName evidence="1">Uncharacterized protein</fullName>
    </submittedName>
</protein>
<dbReference type="AlphaFoldDB" id="A0AAV4KRH9"/>
<dbReference type="RefSeq" id="WP_167309067.1">
    <property type="nucleotide sequence ID" value="NZ_BMSJ01000014.1"/>
</dbReference>
<evidence type="ECO:0000313" key="2">
    <source>
        <dbReference type="Proteomes" id="UP000642014"/>
    </source>
</evidence>
<evidence type="ECO:0000313" key="1">
    <source>
        <dbReference type="EMBL" id="GGR47669.1"/>
    </source>
</evidence>
<dbReference type="Proteomes" id="UP000642014">
    <property type="component" value="Unassembled WGS sequence"/>
</dbReference>
<gene>
    <name evidence="1" type="ORF">GCM10010497_58810</name>
</gene>
<reference evidence="1 2" key="1">
    <citation type="journal article" date="2014" name="Int. J. Syst. Evol. Microbiol.">
        <title>Complete genome sequence of Corynebacterium casei LMG S-19264T (=DSM 44701T), isolated from a smear-ripened cheese.</title>
        <authorList>
            <consortium name="US DOE Joint Genome Institute (JGI-PGF)"/>
            <person name="Walter F."/>
            <person name="Albersmeier A."/>
            <person name="Kalinowski J."/>
            <person name="Ruckert C."/>
        </authorList>
    </citation>
    <scope>NUCLEOTIDE SEQUENCE [LARGE SCALE GENOMIC DNA]</scope>
    <source>
        <strain evidence="1 2">JCM 4205</strain>
    </source>
</reference>
<dbReference type="GeneID" id="95458731"/>
<name>A0AAV4KRH9_9ACTN</name>
<organism evidence="1 2">
    <name type="scientific">Streptomyces cinereoruber</name>
    <dbReference type="NCBI Taxonomy" id="67260"/>
    <lineage>
        <taxon>Bacteria</taxon>
        <taxon>Bacillati</taxon>
        <taxon>Actinomycetota</taxon>
        <taxon>Actinomycetes</taxon>
        <taxon>Kitasatosporales</taxon>
        <taxon>Streptomycetaceae</taxon>
        <taxon>Streptomyces</taxon>
    </lineage>
</organism>
<accession>A0AAV4KRH9</accession>
<sequence length="48" mass="5269">MVTVHADHSQERFIVHGAGHGTRRLRAEVAARLGLRALSFAPHPEDTP</sequence>
<proteinExistence type="predicted"/>